<feature type="compositionally biased region" description="Low complexity" evidence="1">
    <location>
        <begin position="105"/>
        <end position="121"/>
    </location>
</feature>
<sequence>LPFTELHDHEKTEWHALFQEVLSYLTNLQVKLPILTISIPEDSARNMTQAILTCFQQRSFLDGGRPDTRDSRKYMLSLAQVRQLRDNWRMWTATYNKYASDHQQRQANAAQSAQAVPQPQANGTPRTPHVKPAPQAPALHQIQHPDPPPQHLPQIVPPSLPPKRPSQFPASSPVAGPSTFTPPASAATPAA</sequence>
<dbReference type="HOGENOM" id="CLU_1424652_0_0_1"/>
<dbReference type="STRING" id="743788.S8E1L0"/>
<evidence type="ECO:0000313" key="2">
    <source>
        <dbReference type="EMBL" id="EPS97248.1"/>
    </source>
</evidence>
<evidence type="ECO:0000313" key="3">
    <source>
        <dbReference type="Proteomes" id="UP000015241"/>
    </source>
</evidence>
<dbReference type="InParanoid" id="S8E1L0"/>
<feature type="compositionally biased region" description="Low complexity" evidence="1">
    <location>
        <begin position="175"/>
        <end position="191"/>
    </location>
</feature>
<gene>
    <name evidence="2" type="ORF">FOMPIDRAFT_1025072</name>
</gene>
<feature type="compositionally biased region" description="Pro residues" evidence="1">
    <location>
        <begin position="145"/>
        <end position="164"/>
    </location>
</feature>
<feature type="non-terminal residue" evidence="2">
    <location>
        <position position="191"/>
    </location>
</feature>
<dbReference type="OrthoDB" id="1938591at2759"/>
<dbReference type="Proteomes" id="UP000015241">
    <property type="component" value="Unassembled WGS sequence"/>
</dbReference>
<reference evidence="2 3" key="1">
    <citation type="journal article" date="2012" name="Science">
        <title>The Paleozoic origin of enzymatic lignin decomposition reconstructed from 31 fungal genomes.</title>
        <authorList>
            <person name="Floudas D."/>
            <person name="Binder M."/>
            <person name="Riley R."/>
            <person name="Barry K."/>
            <person name="Blanchette R.A."/>
            <person name="Henrissat B."/>
            <person name="Martinez A.T."/>
            <person name="Otillar R."/>
            <person name="Spatafora J.W."/>
            <person name="Yadav J.S."/>
            <person name="Aerts A."/>
            <person name="Benoit I."/>
            <person name="Boyd A."/>
            <person name="Carlson A."/>
            <person name="Copeland A."/>
            <person name="Coutinho P.M."/>
            <person name="de Vries R.P."/>
            <person name="Ferreira P."/>
            <person name="Findley K."/>
            <person name="Foster B."/>
            <person name="Gaskell J."/>
            <person name="Glotzer D."/>
            <person name="Gorecki P."/>
            <person name="Heitman J."/>
            <person name="Hesse C."/>
            <person name="Hori C."/>
            <person name="Igarashi K."/>
            <person name="Jurgens J.A."/>
            <person name="Kallen N."/>
            <person name="Kersten P."/>
            <person name="Kohler A."/>
            <person name="Kuees U."/>
            <person name="Kumar T.K.A."/>
            <person name="Kuo A."/>
            <person name="LaButti K."/>
            <person name="Larrondo L.F."/>
            <person name="Lindquist E."/>
            <person name="Ling A."/>
            <person name="Lombard V."/>
            <person name="Lucas S."/>
            <person name="Lundell T."/>
            <person name="Martin R."/>
            <person name="McLaughlin D.J."/>
            <person name="Morgenstern I."/>
            <person name="Morin E."/>
            <person name="Murat C."/>
            <person name="Nagy L.G."/>
            <person name="Nolan M."/>
            <person name="Ohm R.A."/>
            <person name="Patyshakuliyeva A."/>
            <person name="Rokas A."/>
            <person name="Ruiz-Duenas F.J."/>
            <person name="Sabat G."/>
            <person name="Salamov A."/>
            <person name="Samejima M."/>
            <person name="Schmutz J."/>
            <person name="Slot J.C."/>
            <person name="St John F."/>
            <person name="Stenlid J."/>
            <person name="Sun H."/>
            <person name="Sun S."/>
            <person name="Syed K."/>
            <person name="Tsang A."/>
            <person name="Wiebenga A."/>
            <person name="Young D."/>
            <person name="Pisabarro A."/>
            <person name="Eastwood D.C."/>
            <person name="Martin F."/>
            <person name="Cullen D."/>
            <person name="Grigoriev I.V."/>
            <person name="Hibbett D.S."/>
        </authorList>
    </citation>
    <scope>NUCLEOTIDE SEQUENCE</scope>
    <source>
        <strain evidence="3">FP-58527</strain>
    </source>
</reference>
<accession>S8E1L0</accession>
<keyword evidence="3" id="KW-1185">Reference proteome</keyword>
<feature type="region of interest" description="Disordered" evidence="1">
    <location>
        <begin position="102"/>
        <end position="191"/>
    </location>
</feature>
<evidence type="ECO:0000256" key="1">
    <source>
        <dbReference type="SAM" id="MobiDB-lite"/>
    </source>
</evidence>
<dbReference type="AlphaFoldDB" id="S8E1L0"/>
<dbReference type="EMBL" id="KE504177">
    <property type="protein sequence ID" value="EPS97248.1"/>
    <property type="molecule type" value="Genomic_DNA"/>
</dbReference>
<organism evidence="2 3">
    <name type="scientific">Fomitopsis schrenkii</name>
    <name type="common">Brown rot fungus</name>
    <dbReference type="NCBI Taxonomy" id="2126942"/>
    <lineage>
        <taxon>Eukaryota</taxon>
        <taxon>Fungi</taxon>
        <taxon>Dikarya</taxon>
        <taxon>Basidiomycota</taxon>
        <taxon>Agaricomycotina</taxon>
        <taxon>Agaricomycetes</taxon>
        <taxon>Polyporales</taxon>
        <taxon>Fomitopsis</taxon>
    </lineage>
</organism>
<feature type="non-terminal residue" evidence="2">
    <location>
        <position position="1"/>
    </location>
</feature>
<name>S8E1L0_FOMSC</name>
<proteinExistence type="predicted"/>
<protein>
    <submittedName>
        <fullName evidence="2">Uncharacterized protein</fullName>
    </submittedName>
</protein>